<dbReference type="Proteomes" id="UP000663848">
    <property type="component" value="Unassembled WGS sequence"/>
</dbReference>
<name>A0A822D813_9BILA</name>
<evidence type="ECO:0000313" key="2">
    <source>
        <dbReference type="EMBL" id="CAF5061541.1"/>
    </source>
</evidence>
<dbReference type="Proteomes" id="UP000663873">
    <property type="component" value="Unassembled WGS sequence"/>
</dbReference>
<accession>A0A822D813</accession>
<feature type="non-terminal residue" evidence="2">
    <location>
        <position position="1"/>
    </location>
</feature>
<evidence type="ECO:0000313" key="4">
    <source>
        <dbReference type="Proteomes" id="UP000663873"/>
    </source>
</evidence>
<evidence type="ECO:0000313" key="1">
    <source>
        <dbReference type="EMBL" id="CAF4864716.1"/>
    </source>
</evidence>
<proteinExistence type="predicted"/>
<protein>
    <submittedName>
        <fullName evidence="2">Uncharacterized protein</fullName>
    </submittedName>
</protein>
<evidence type="ECO:0000313" key="3">
    <source>
        <dbReference type="Proteomes" id="UP000663848"/>
    </source>
</evidence>
<dbReference type="AlphaFoldDB" id="A0A822D813"/>
<dbReference type="EMBL" id="CAJOBP010065300">
    <property type="protein sequence ID" value="CAF4864716.1"/>
    <property type="molecule type" value="Genomic_DNA"/>
</dbReference>
<dbReference type="EMBL" id="CAJOBR010055892">
    <property type="protein sequence ID" value="CAF5061541.1"/>
    <property type="molecule type" value="Genomic_DNA"/>
</dbReference>
<gene>
    <name evidence="2" type="ORF">QYT958_LOCUS42690</name>
    <name evidence="1" type="ORF">UJA718_LOCUS44026</name>
</gene>
<comment type="caution">
    <text evidence="2">The sequence shown here is derived from an EMBL/GenBank/DDBJ whole genome shotgun (WGS) entry which is preliminary data.</text>
</comment>
<sequence>QPPDNHLSGAFGNGSEQILVNTAQREEKNKDQSYFDQETISLVEALKVRI</sequence>
<organism evidence="2 3">
    <name type="scientific">Rotaria socialis</name>
    <dbReference type="NCBI Taxonomy" id="392032"/>
    <lineage>
        <taxon>Eukaryota</taxon>
        <taxon>Metazoa</taxon>
        <taxon>Spiralia</taxon>
        <taxon>Gnathifera</taxon>
        <taxon>Rotifera</taxon>
        <taxon>Eurotatoria</taxon>
        <taxon>Bdelloidea</taxon>
        <taxon>Philodinida</taxon>
        <taxon>Philodinidae</taxon>
        <taxon>Rotaria</taxon>
    </lineage>
</organism>
<keyword evidence="4" id="KW-1185">Reference proteome</keyword>
<reference evidence="2" key="1">
    <citation type="submission" date="2021-02" db="EMBL/GenBank/DDBJ databases">
        <authorList>
            <person name="Nowell W R."/>
        </authorList>
    </citation>
    <scope>NUCLEOTIDE SEQUENCE</scope>
</reference>